<dbReference type="AlphaFoldDB" id="A0A4V0YYF3"/>
<keyword evidence="3" id="KW-1003">Cell membrane</keyword>
<keyword evidence="6 8" id="KW-0472">Membrane</keyword>
<evidence type="ECO:0000256" key="3">
    <source>
        <dbReference type="ARBA" id="ARBA00022475"/>
    </source>
</evidence>
<keyword evidence="2" id="KW-0813">Transport</keyword>
<proteinExistence type="predicted"/>
<comment type="subcellular location">
    <subcellularLocation>
        <location evidence="1">Cell membrane</location>
        <topology evidence="1">Multi-pass membrane protein</topology>
    </subcellularLocation>
</comment>
<dbReference type="InterPro" id="IPR010290">
    <property type="entry name" value="TM_effector"/>
</dbReference>
<feature type="region of interest" description="Disordered" evidence="7">
    <location>
        <begin position="1"/>
        <end position="23"/>
    </location>
</feature>
<accession>A0A4V0YYF3</accession>
<sequence>MIAGKKKGCQGRTTMPKESANTQQYTRPSTRFGALWHYPDFLKLWTGETVSLIGSQVTTLALPLTAVILLKATPVQMGLLNAVGFAPFLFLTLFAGVWIDHHRRRPILVATNIGRGVLLGLIPLFALLGMLRIEYLYIIAALAGCLTMLFYLAFQAFLPTLLPREQLVEGNSKLSVSQSVAEIGGPGLAGILVQWISAPLAVVVDALSFFVAAGSLLLVRTPEPRPAASIDLRSLLPEISEGFRVTFLNRYLRAFAGEAASYNLFWQVILTVFMLYAVRELHYSSGIIGLLFAVGSVGALCGAALTSPVARRIGVGFTILGAAALSDATLLVLPGITSSTPGALGFLLGAFFLQGIGITGCNVHVDSIRQTLIPDRLRGRANASYRLLVSGALPVGALLGGFLGAWIGLRLTLLVGALGLLSTWLWIVFSPVPKLRSPSTLVDELATSALEKPGETNVGMLD</sequence>
<evidence type="ECO:0000256" key="4">
    <source>
        <dbReference type="ARBA" id="ARBA00022692"/>
    </source>
</evidence>
<feature type="transmembrane region" description="Helical" evidence="8">
    <location>
        <begin position="135"/>
        <end position="154"/>
    </location>
</feature>
<evidence type="ECO:0000256" key="2">
    <source>
        <dbReference type="ARBA" id="ARBA00022448"/>
    </source>
</evidence>
<dbReference type="CDD" id="cd06173">
    <property type="entry name" value="MFS_MefA_like"/>
    <property type="match status" value="1"/>
</dbReference>
<dbReference type="PANTHER" id="PTHR23513:SF6">
    <property type="entry name" value="MAJOR FACILITATOR SUPERFAMILY ASSOCIATED DOMAIN-CONTAINING PROTEIN"/>
    <property type="match status" value="1"/>
</dbReference>
<feature type="transmembrane region" description="Helical" evidence="8">
    <location>
        <begin position="413"/>
        <end position="432"/>
    </location>
</feature>
<evidence type="ECO:0000256" key="6">
    <source>
        <dbReference type="ARBA" id="ARBA00023136"/>
    </source>
</evidence>
<evidence type="ECO:0000256" key="8">
    <source>
        <dbReference type="SAM" id="Phobius"/>
    </source>
</evidence>
<feature type="transmembrane region" description="Helical" evidence="8">
    <location>
        <begin position="105"/>
        <end position="128"/>
    </location>
</feature>
<evidence type="ECO:0000256" key="5">
    <source>
        <dbReference type="ARBA" id="ARBA00022989"/>
    </source>
</evidence>
<feature type="transmembrane region" description="Helical" evidence="8">
    <location>
        <begin position="385"/>
        <end position="407"/>
    </location>
</feature>
<feature type="transmembrane region" description="Helical" evidence="8">
    <location>
        <begin position="196"/>
        <end position="219"/>
    </location>
</feature>
<dbReference type="SUPFAM" id="SSF103473">
    <property type="entry name" value="MFS general substrate transporter"/>
    <property type="match status" value="1"/>
</dbReference>
<feature type="transmembrane region" description="Helical" evidence="8">
    <location>
        <begin position="77"/>
        <end position="99"/>
    </location>
</feature>
<gene>
    <name evidence="10" type="ORF">EPA93_08385</name>
</gene>
<dbReference type="Gene3D" id="1.20.1250.20">
    <property type="entry name" value="MFS general substrate transporter like domains"/>
    <property type="match status" value="1"/>
</dbReference>
<feature type="transmembrane region" description="Helical" evidence="8">
    <location>
        <begin position="343"/>
        <end position="365"/>
    </location>
</feature>
<organism evidence="10 11">
    <name type="scientific">Ktedonosporobacter rubrisoli</name>
    <dbReference type="NCBI Taxonomy" id="2509675"/>
    <lineage>
        <taxon>Bacteria</taxon>
        <taxon>Bacillati</taxon>
        <taxon>Chloroflexota</taxon>
        <taxon>Ktedonobacteria</taxon>
        <taxon>Ktedonobacterales</taxon>
        <taxon>Ktedonosporobacteraceae</taxon>
        <taxon>Ktedonosporobacter</taxon>
    </lineage>
</organism>
<dbReference type="PANTHER" id="PTHR23513">
    <property type="entry name" value="INTEGRAL MEMBRANE EFFLUX PROTEIN-RELATED"/>
    <property type="match status" value="1"/>
</dbReference>
<evidence type="ECO:0000313" key="10">
    <source>
        <dbReference type="EMBL" id="QBD76021.1"/>
    </source>
</evidence>
<dbReference type="InterPro" id="IPR020846">
    <property type="entry name" value="MFS_dom"/>
</dbReference>
<dbReference type="PROSITE" id="PS50850">
    <property type="entry name" value="MFS"/>
    <property type="match status" value="1"/>
</dbReference>
<dbReference type="GO" id="GO:0005886">
    <property type="term" value="C:plasma membrane"/>
    <property type="evidence" value="ECO:0007669"/>
    <property type="project" value="UniProtKB-SubCell"/>
</dbReference>
<dbReference type="Pfam" id="PF05977">
    <property type="entry name" value="MFS_3"/>
    <property type="match status" value="1"/>
</dbReference>
<dbReference type="InterPro" id="IPR036259">
    <property type="entry name" value="MFS_trans_sf"/>
</dbReference>
<feature type="domain" description="Major facilitator superfamily (MFS) profile" evidence="9">
    <location>
        <begin position="201"/>
        <end position="462"/>
    </location>
</feature>
<dbReference type="GO" id="GO:0022857">
    <property type="term" value="F:transmembrane transporter activity"/>
    <property type="evidence" value="ECO:0007669"/>
    <property type="project" value="InterPro"/>
</dbReference>
<evidence type="ECO:0000256" key="1">
    <source>
        <dbReference type="ARBA" id="ARBA00004651"/>
    </source>
</evidence>
<keyword evidence="4 8" id="KW-0812">Transmembrane</keyword>
<evidence type="ECO:0000256" key="7">
    <source>
        <dbReference type="SAM" id="MobiDB-lite"/>
    </source>
</evidence>
<keyword evidence="11" id="KW-1185">Reference proteome</keyword>
<name>A0A4V0YYF3_KTERU</name>
<feature type="transmembrane region" description="Helical" evidence="8">
    <location>
        <begin position="317"/>
        <end position="337"/>
    </location>
</feature>
<protein>
    <submittedName>
        <fullName evidence="10">MFS transporter</fullName>
    </submittedName>
</protein>
<dbReference type="OrthoDB" id="155510at2"/>
<feature type="transmembrane region" description="Helical" evidence="8">
    <location>
        <begin position="283"/>
        <end position="305"/>
    </location>
</feature>
<evidence type="ECO:0000313" key="11">
    <source>
        <dbReference type="Proteomes" id="UP000290365"/>
    </source>
</evidence>
<dbReference type="EMBL" id="CP035758">
    <property type="protein sequence ID" value="QBD76021.1"/>
    <property type="molecule type" value="Genomic_DNA"/>
</dbReference>
<dbReference type="Proteomes" id="UP000290365">
    <property type="component" value="Chromosome"/>
</dbReference>
<evidence type="ECO:0000259" key="9">
    <source>
        <dbReference type="PROSITE" id="PS50850"/>
    </source>
</evidence>
<reference evidence="10 11" key="1">
    <citation type="submission" date="2019-01" db="EMBL/GenBank/DDBJ databases">
        <title>Ktedonosporobacter rubrisoli SCAWS-G2.</title>
        <authorList>
            <person name="Huang Y."/>
            <person name="Yan B."/>
        </authorList>
    </citation>
    <scope>NUCLEOTIDE SEQUENCE [LARGE SCALE GENOMIC DNA]</scope>
    <source>
        <strain evidence="10 11">SCAWS-G2</strain>
    </source>
</reference>
<keyword evidence="5 8" id="KW-1133">Transmembrane helix</keyword>
<feature type="transmembrane region" description="Helical" evidence="8">
    <location>
        <begin position="259"/>
        <end position="277"/>
    </location>
</feature>
<dbReference type="KEGG" id="kbs:EPA93_08385"/>